<keyword evidence="2" id="KW-1185">Reference proteome</keyword>
<reference evidence="1 2" key="1">
    <citation type="journal article" date="2020" name="Front. Microbiol.">
        <title>Phenotypic and Genetic Characterization of the Cheese Ripening Yeast Geotrichum candidum.</title>
        <authorList>
            <person name="Perkins V."/>
            <person name="Vignola S."/>
            <person name="Lessard M.H."/>
            <person name="Plante P.L."/>
            <person name="Corbeil J."/>
            <person name="Dugat-Bony E."/>
            <person name="Frenette M."/>
            <person name="Labrie S."/>
        </authorList>
    </citation>
    <scope>NUCLEOTIDE SEQUENCE [LARGE SCALE GENOMIC DNA]</scope>
    <source>
        <strain evidence="1 2">LMA-1147</strain>
    </source>
</reference>
<evidence type="ECO:0000313" key="2">
    <source>
        <dbReference type="Proteomes" id="UP000744676"/>
    </source>
</evidence>
<sequence>MDDSAVDTELQTVKEEPPAYASDEEDWQKMPTVASYEVYDRKGEKVVVKAADLQAEFDASHDDDQLAGSKYGYTRVTLDEDAKSINSMDENTDFLFDDDEFNRTPLAQLKATKNMLTEGQRIAYVGLCKLAIIEIATNLAQVRGSRRIAKQLSNAQKELGKWALSVMSRLYSHMDISKEGKYTFVKLIGTS</sequence>
<protein>
    <submittedName>
        <fullName evidence="1">Uncharacterized protein</fullName>
    </submittedName>
</protein>
<evidence type="ECO:0000313" key="1">
    <source>
        <dbReference type="EMBL" id="KAF5099979.1"/>
    </source>
</evidence>
<name>A0ACB6V732_9ASCO</name>
<gene>
    <name evidence="1" type="ORF">D0Z00_001459</name>
</gene>
<comment type="caution">
    <text evidence="1">The sequence shown here is derived from an EMBL/GenBank/DDBJ whole genome shotgun (WGS) entry which is preliminary data.</text>
</comment>
<proteinExistence type="predicted"/>
<organism evidence="1 2">
    <name type="scientific">Geotrichum galactomycetum</name>
    <dbReference type="NCBI Taxonomy" id="27317"/>
    <lineage>
        <taxon>Eukaryota</taxon>
        <taxon>Fungi</taxon>
        <taxon>Dikarya</taxon>
        <taxon>Ascomycota</taxon>
        <taxon>Saccharomycotina</taxon>
        <taxon>Dipodascomycetes</taxon>
        <taxon>Dipodascales</taxon>
        <taxon>Dipodascaceae</taxon>
        <taxon>Geotrichum</taxon>
    </lineage>
</organism>
<dbReference type="EMBL" id="QVQA01000027">
    <property type="protein sequence ID" value="KAF5099979.1"/>
    <property type="molecule type" value="Genomic_DNA"/>
</dbReference>
<accession>A0ACB6V732</accession>
<dbReference type="Proteomes" id="UP000744676">
    <property type="component" value="Unassembled WGS sequence"/>
</dbReference>